<keyword evidence="3" id="KW-1185">Reference proteome</keyword>
<dbReference type="Proteomes" id="UP000589520">
    <property type="component" value="Unassembled WGS sequence"/>
</dbReference>
<organism evidence="2 3">
    <name type="scientific">Granulicella arctica</name>
    <dbReference type="NCBI Taxonomy" id="940613"/>
    <lineage>
        <taxon>Bacteria</taxon>
        <taxon>Pseudomonadati</taxon>
        <taxon>Acidobacteriota</taxon>
        <taxon>Terriglobia</taxon>
        <taxon>Terriglobales</taxon>
        <taxon>Acidobacteriaceae</taxon>
        <taxon>Granulicella</taxon>
    </lineage>
</organism>
<dbReference type="AlphaFoldDB" id="A0A7Y9TI28"/>
<proteinExistence type="predicted"/>
<keyword evidence="1" id="KW-0175">Coiled coil</keyword>
<evidence type="ECO:0000313" key="2">
    <source>
        <dbReference type="EMBL" id="NYF81144.1"/>
    </source>
</evidence>
<accession>A0A7Y9TI28</accession>
<dbReference type="EMBL" id="JACCCW010000002">
    <property type="protein sequence ID" value="NYF81144.1"/>
    <property type="molecule type" value="Genomic_DNA"/>
</dbReference>
<name>A0A7Y9TI28_9BACT</name>
<sequence length="108" mass="12359">MSLCCGAKNEIREGEAVFMTEWKANEGDGSLSEEERRLNEVSEMLYDRQSMPVKSEPLDPNASLEDVLSARLDRIEENARRLERKLDQIAVRLGLPKVFLKQYTGLED</sequence>
<comment type="caution">
    <text evidence="2">The sequence shown here is derived from an EMBL/GenBank/DDBJ whole genome shotgun (WGS) entry which is preliminary data.</text>
</comment>
<gene>
    <name evidence="2" type="ORF">HDF17_003464</name>
</gene>
<reference evidence="2 3" key="1">
    <citation type="submission" date="2020-07" db="EMBL/GenBank/DDBJ databases">
        <title>Genomic Encyclopedia of Type Strains, Phase IV (KMG-V): Genome sequencing to study the core and pangenomes of soil and plant-associated prokaryotes.</title>
        <authorList>
            <person name="Whitman W."/>
        </authorList>
    </citation>
    <scope>NUCLEOTIDE SEQUENCE [LARGE SCALE GENOMIC DNA]</scope>
    <source>
        <strain evidence="2 3">X4EP2</strain>
    </source>
</reference>
<dbReference type="RefSeq" id="WP_179492991.1">
    <property type="nucleotide sequence ID" value="NZ_JACCCW010000002.1"/>
</dbReference>
<evidence type="ECO:0000313" key="3">
    <source>
        <dbReference type="Proteomes" id="UP000589520"/>
    </source>
</evidence>
<evidence type="ECO:0000256" key="1">
    <source>
        <dbReference type="SAM" id="Coils"/>
    </source>
</evidence>
<protein>
    <submittedName>
        <fullName evidence="2">Uncharacterized protein</fullName>
    </submittedName>
</protein>
<feature type="coiled-coil region" evidence="1">
    <location>
        <begin position="65"/>
        <end position="92"/>
    </location>
</feature>